<dbReference type="RefSeq" id="WP_011394409.1">
    <property type="nucleotide sequence ID" value="NC_007645.1"/>
</dbReference>
<dbReference type="KEGG" id="hch:HCH_00422"/>
<sequence>MKMTNLLERKLIGVDPFWVVRIDYSPLTAKLCLDLTPEPESGIVTRRAIFSGVTTCKTDYFDAVGDADYMPTVIGVLSAQKGAQQKIVVTTDAFEMTFDCAGEPEIEV</sequence>
<accession>Q2SPU2</accession>
<organism evidence="1 2">
    <name type="scientific">Hahella chejuensis (strain KCTC 2396)</name>
    <dbReference type="NCBI Taxonomy" id="349521"/>
    <lineage>
        <taxon>Bacteria</taxon>
        <taxon>Pseudomonadati</taxon>
        <taxon>Pseudomonadota</taxon>
        <taxon>Gammaproteobacteria</taxon>
        <taxon>Oceanospirillales</taxon>
        <taxon>Hahellaceae</taxon>
        <taxon>Hahella</taxon>
    </lineage>
</organism>
<evidence type="ECO:0000313" key="1">
    <source>
        <dbReference type="EMBL" id="ABC27332.1"/>
    </source>
</evidence>
<dbReference type="OrthoDB" id="9863604at2"/>
<protein>
    <submittedName>
        <fullName evidence="1">Uncharacterized protein</fullName>
    </submittedName>
</protein>
<gene>
    <name evidence="1" type="ordered locus">HCH_00422</name>
</gene>
<dbReference type="Proteomes" id="UP000000238">
    <property type="component" value="Chromosome"/>
</dbReference>
<proteinExistence type="predicted"/>
<dbReference type="AlphaFoldDB" id="Q2SPU2"/>
<reference evidence="1 2" key="1">
    <citation type="journal article" date="2005" name="Nucleic Acids Res.">
        <title>Genomic blueprint of Hahella chejuensis, a marine microbe producing an algicidal agent.</title>
        <authorList>
            <person name="Jeong H."/>
            <person name="Yim J.H."/>
            <person name="Lee C."/>
            <person name="Choi S.-H."/>
            <person name="Park Y.K."/>
            <person name="Yoon S.H."/>
            <person name="Hur C.-G."/>
            <person name="Kang H.-Y."/>
            <person name="Kim D."/>
            <person name="Lee H.H."/>
            <person name="Park K.H."/>
            <person name="Park S.-H."/>
            <person name="Park H.-S."/>
            <person name="Lee H.K."/>
            <person name="Oh T.K."/>
            <person name="Kim J.F."/>
        </authorList>
    </citation>
    <scope>NUCLEOTIDE SEQUENCE [LARGE SCALE GENOMIC DNA]</scope>
    <source>
        <strain evidence="1 2">KCTC 2396</strain>
    </source>
</reference>
<evidence type="ECO:0000313" key="2">
    <source>
        <dbReference type="Proteomes" id="UP000000238"/>
    </source>
</evidence>
<dbReference type="EMBL" id="CP000155">
    <property type="protein sequence ID" value="ABC27332.1"/>
    <property type="molecule type" value="Genomic_DNA"/>
</dbReference>
<keyword evidence="2" id="KW-1185">Reference proteome</keyword>
<dbReference type="STRING" id="349521.HCH_00422"/>
<dbReference type="HOGENOM" id="CLU_2193273_0_0_6"/>
<name>Q2SPU2_HAHCH</name>